<dbReference type="Pfam" id="PF01551">
    <property type="entry name" value="Peptidase_M23"/>
    <property type="match status" value="1"/>
</dbReference>
<evidence type="ECO:0000313" key="2">
    <source>
        <dbReference type="EMBL" id="OQX90655.1"/>
    </source>
</evidence>
<dbReference type="InterPro" id="IPR050570">
    <property type="entry name" value="Cell_wall_metabolism_enzyme"/>
</dbReference>
<organism evidence="2 3">
    <name type="scientific">Candidatus Coatesbacteria bacterium 4484_99</name>
    <dbReference type="NCBI Taxonomy" id="1970774"/>
    <lineage>
        <taxon>Bacteria</taxon>
        <taxon>Candidatus Coatesiibacteriota</taxon>
    </lineage>
</organism>
<accession>A0A1W9S1V1</accession>
<dbReference type="GO" id="GO:0004222">
    <property type="term" value="F:metalloendopeptidase activity"/>
    <property type="evidence" value="ECO:0007669"/>
    <property type="project" value="TreeGrafter"/>
</dbReference>
<dbReference type="Proteomes" id="UP000192611">
    <property type="component" value="Unassembled WGS sequence"/>
</dbReference>
<dbReference type="AlphaFoldDB" id="A0A1W9S1V1"/>
<dbReference type="CDD" id="cd12797">
    <property type="entry name" value="M23_peptidase"/>
    <property type="match status" value="1"/>
</dbReference>
<dbReference type="InterPro" id="IPR011055">
    <property type="entry name" value="Dup_hybrid_motif"/>
</dbReference>
<reference evidence="3" key="1">
    <citation type="submission" date="2017-03" db="EMBL/GenBank/DDBJ databases">
        <title>Novel pathways for hydrocarbon cycling and metabolic interdependencies in hydrothermal sediment communities.</title>
        <authorList>
            <person name="Dombrowski N."/>
            <person name="Seitz K."/>
            <person name="Teske A."/>
            <person name="Baker B."/>
        </authorList>
    </citation>
    <scope>NUCLEOTIDE SEQUENCE [LARGE SCALE GENOMIC DNA]</scope>
</reference>
<dbReference type="PANTHER" id="PTHR21666:SF290">
    <property type="entry name" value="PEPTIDASE M23 DOMAIN PROTEIN"/>
    <property type="match status" value="1"/>
</dbReference>
<dbReference type="InterPro" id="IPR013783">
    <property type="entry name" value="Ig-like_fold"/>
</dbReference>
<evidence type="ECO:0000313" key="3">
    <source>
        <dbReference type="Proteomes" id="UP000192611"/>
    </source>
</evidence>
<name>A0A1W9S1V1_9BACT</name>
<evidence type="ECO:0000259" key="1">
    <source>
        <dbReference type="Pfam" id="PF01551"/>
    </source>
</evidence>
<sequence>MIFHLKRVSILLSIFFFFLVLFLLFSHLNVLSYSDNTPPSIYMQFPKESEIVSGSICVKFTVIDKESRIESVLIRIDGELCDILAGDFKKKKALEYDLKLDTTKLSEGRHILTVSASSCNGNATTTKDTLFYVDNHPLNVEVILGGSNRVYPGSVLPLQCVLSEEVRDIRVEIMGYDIFLFTTDIGYEGFVPIRLAVEPEEVDMEVSLTDNLGESVNINKKILILPKGFESEYIVLPETKAEPIPKEVIEKEYQILLNELLSPSEVLYEKDGFIIPVEGKITSPYGTYRRFSNGVVSRHIGVDYSCPEGTEVKACGAGVVRLVDDFAIRGKFVLIDHGWGVYSLYNHLSDVLVDVGDIVSKGDVIGKVGSTGLATGPHLHWEVRVGRWAVDPLQWTDERIFANLR</sequence>
<proteinExistence type="predicted"/>
<comment type="caution">
    <text evidence="2">The sequence shown here is derived from an EMBL/GenBank/DDBJ whole genome shotgun (WGS) entry which is preliminary data.</text>
</comment>
<gene>
    <name evidence="2" type="ORF">B6D57_02380</name>
</gene>
<dbReference type="EMBL" id="NATQ01000036">
    <property type="protein sequence ID" value="OQX90655.1"/>
    <property type="molecule type" value="Genomic_DNA"/>
</dbReference>
<dbReference type="SUPFAM" id="SSF51261">
    <property type="entry name" value="Duplicated hybrid motif"/>
    <property type="match status" value="1"/>
</dbReference>
<dbReference type="Gene3D" id="2.60.40.10">
    <property type="entry name" value="Immunoglobulins"/>
    <property type="match status" value="1"/>
</dbReference>
<dbReference type="Gene3D" id="2.70.70.10">
    <property type="entry name" value="Glucose Permease (Domain IIA)"/>
    <property type="match status" value="1"/>
</dbReference>
<feature type="domain" description="M23ase beta-sheet core" evidence="1">
    <location>
        <begin position="298"/>
        <end position="392"/>
    </location>
</feature>
<dbReference type="PANTHER" id="PTHR21666">
    <property type="entry name" value="PEPTIDASE-RELATED"/>
    <property type="match status" value="1"/>
</dbReference>
<protein>
    <recommendedName>
        <fullName evidence="1">M23ase beta-sheet core domain-containing protein</fullName>
    </recommendedName>
</protein>
<dbReference type="InterPro" id="IPR016047">
    <property type="entry name" value="M23ase_b-sheet_dom"/>
</dbReference>